<comment type="caution">
    <text evidence="1">The sequence shown here is derived from an EMBL/GenBank/DDBJ whole genome shotgun (WGS) entry which is preliminary data.</text>
</comment>
<dbReference type="EMBL" id="LAZR01025117">
    <property type="protein sequence ID" value="KKL72935.1"/>
    <property type="molecule type" value="Genomic_DNA"/>
</dbReference>
<reference evidence="1" key="1">
    <citation type="journal article" date="2015" name="Nature">
        <title>Complex archaea that bridge the gap between prokaryotes and eukaryotes.</title>
        <authorList>
            <person name="Spang A."/>
            <person name="Saw J.H."/>
            <person name="Jorgensen S.L."/>
            <person name="Zaremba-Niedzwiedzka K."/>
            <person name="Martijn J."/>
            <person name="Lind A.E."/>
            <person name="van Eijk R."/>
            <person name="Schleper C."/>
            <person name="Guy L."/>
            <person name="Ettema T.J."/>
        </authorList>
    </citation>
    <scope>NUCLEOTIDE SEQUENCE</scope>
</reference>
<organism evidence="1">
    <name type="scientific">marine sediment metagenome</name>
    <dbReference type="NCBI Taxonomy" id="412755"/>
    <lineage>
        <taxon>unclassified sequences</taxon>
        <taxon>metagenomes</taxon>
        <taxon>ecological metagenomes</taxon>
    </lineage>
</organism>
<sequence length="160" mass="18686">MEVSKEDLQTLENLNDLHDVYQREIMMGKLFLKYQGRKPHTPNEVADWYIGIVMGYDAEYMKIEGHHLEHCFCSLADCKEGDFLLDQIVVTTGGDLFHPKCYGPFKIRKPDYEDTPLHCSICDELYARISYETYMKVWKRAKCPACLQKAVWDNHKNANS</sequence>
<accession>A0A0F9GUA0</accession>
<name>A0A0F9GUA0_9ZZZZ</name>
<protein>
    <submittedName>
        <fullName evidence="1">Uncharacterized protein</fullName>
    </submittedName>
</protein>
<proteinExistence type="predicted"/>
<dbReference type="AlphaFoldDB" id="A0A0F9GUA0"/>
<evidence type="ECO:0000313" key="1">
    <source>
        <dbReference type="EMBL" id="KKL72935.1"/>
    </source>
</evidence>
<gene>
    <name evidence="1" type="ORF">LCGC14_2079980</name>
</gene>